<reference evidence="2" key="2">
    <citation type="submission" date="2023-04" db="EMBL/GenBank/DDBJ databases">
        <authorList>
            <person name="Bu L."/>
            <person name="Lu L."/>
            <person name="Laidemitt M.R."/>
            <person name="Zhang S.M."/>
            <person name="Mutuku M."/>
            <person name="Mkoji G."/>
            <person name="Steinauer M."/>
            <person name="Loker E.S."/>
        </authorList>
    </citation>
    <scope>NUCLEOTIDE SEQUENCE</scope>
    <source>
        <strain evidence="2">KasaAsao</strain>
        <tissue evidence="2">Whole Snail</tissue>
    </source>
</reference>
<feature type="region of interest" description="Disordered" evidence="1">
    <location>
        <begin position="81"/>
        <end position="108"/>
    </location>
</feature>
<accession>A0AAD8C4Q5</accession>
<dbReference type="AlphaFoldDB" id="A0AAD8C4Q5"/>
<sequence length="108" mass="12783">MRLKRPQEEQGDTFTFRSECFKRLYVQNGDPNYGSKFKCVHTYFLPCFHYSDQTLGSSRDASRSQACTTLSMYALTHSKRKKNIQEKEQRVEEVRRCINESSTRKYPP</sequence>
<feature type="compositionally biased region" description="Basic and acidic residues" evidence="1">
    <location>
        <begin position="83"/>
        <end position="98"/>
    </location>
</feature>
<comment type="caution">
    <text evidence="2">The sequence shown here is derived from an EMBL/GenBank/DDBJ whole genome shotgun (WGS) entry which is preliminary data.</text>
</comment>
<gene>
    <name evidence="2" type="ORF">Bpfe_003864</name>
</gene>
<reference evidence="2" key="1">
    <citation type="journal article" date="2023" name="PLoS Negl. Trop. Dis.">
        <title>A genome sequence for Biomphalaria pfeifferi, the major vector snail for the human-infecting parasite Schistosoma mansoni.</title>
        <authorList>
            <person name="Bu L."/>
            <person name="Lu L."/>
            <person name="Laidemitt M.R."/>
            <person name="Zhang S.M."/>
            <person name="Mutuku M."/>
            <person name="Mkoji G."/>
            <person name="Steinauer M."/>
            <person name="Loker E.S."/>
        </authorList>
    </citation>
    <scope>NUCLEOTIDE SEQUENCE</scope>
    <source>
        <strain evidence="2">KasaAsao</strain>
    </source>
</reference>
<keyword evidence="3" id="KW-1185">Reference proteome</keyword>
<evidence type="ECO:0000256" key="1">
    <source>
        <dbReference type="SAM" id="MobiDB-lite"/>
    </source>
</evidence>
<protein>
    <submittedName>
        <fullName evidence="2">Uncharacterized protein</fullName>
    </submittedName>
</protein>
<evidence type="ECO:0000313" key="2">
    <source>
        <dbReference type="EMBL" id="KAK0066432.1"/>
    </source>
</evidence>
<organism evidence="2 3">
    <name type="scientific">Biomphalaria pfeifferi</name>
    <name type="common">Bloodfluke planorb</name>
    <name type="synonym">Freshwater snail</name>
    <dbReference type="NCBI Taxonomy" id="112525"/>
    <lineage>
        <taxon>Eukaryota</taxon>
        <taxon>Metazoa</taxon>
        <taxon>Spiralia</taxon>
        <taxon>Lophotrochozoa</taxon>
        <taxon>Mollusca</taxon>
        <taxon>Gastropoda</taxon>
        <taxon>Heterobranchia</taxon>
        <taxon>Euthyneura</taxon>
        <taxon>Panpulmonata</taxon>
        <taxon>Hygrophila</taxon>
        <taxon>Lymnaeoidea</taxon>
        <taxon>Planorbidae</taxon>
        <taxon>Biomphalaria</taxon>
    </lineage>
</organism>
<dbReference type="EMBL" id="JASAOG010000010">
    <property type="protein sequence ID" value="KAK0066432.1"/>
    <property type="molecule type" value="Genomic_DNA"/>
</dbReference>
<name>A0AAD8C4Q5_BIOPF</name>
<evidence type="ECO:0000313" key="3">
    <source>
        <dbReference type="Proteomes" id="UP001233172"/>
    </source>
</evidence>
<proteinExistence type="predicted"/>
<dbReference type="Proteomes" id="UP001233172">
    <property type="component" value="Unassembled WGS sequence"/>
</dbReference>